<evidence type="ECO:0000313" key="1">
    <source>
        <dbReference type="EMBL" id="MBW61871.1"/>
    </source>
</evidence>
<dbReference type="EMBL" id="GGFJ01012730">
    <property type="protein sequence ID" value="MBW61871.1"/>
    <property type="molecule type" value="Transcribed_RNA"/>
</dbReference>
<organism evidence="1">
    <name type="scientific">Anopheles marajoara</name>
    <dbReference type="NCBI Taxonomy" id="58244"/>
    <lineage>
        <taxon>Eukaryota</taxon>
        <taxon>Metazoa</taxon>
        <taxon>Ecdysozoa</taxon>
        <taxon>Arthropoda</taxon>
        <taxon>Hexapoda</taxon>
        <taxon>Insecta</taxon>
        <taxon>Pterygota</taxon>
        <taxon>Neoptera</taxon>
        <taxon>Endopterygota</taxon>
        <taxon>Diptera</taxon>
        <taxon>Nematocera</taxon>
        <taxon>Culicoidea</taxon>
        <taxon>Culicidae</taxon>
        <taxon>Anophelinae</taxon>
        <taxon>Anopheles</taxon>
    </lineage>
</organism>
<sequence length="96" mass="10766">MKVSRRLRHLVFRISLSTLKLADIWFHASPFFSLYLNFGCAVSYSTGYCLTNSINVAVRSASISIFLSQSIDSISSSRGSVLITSISIFVYDDIRF</sequence>
<dbReference type="AlphaFoldDB" id="A0A2M4C9R7"/>
<accession>A0A2M4C9R7</accession>
<name>A0A2M4C9R7_9DIPT</name>
<proteinExistence type="predicted"/>
<reference evidence="1" key="1">
    <citation type="submission" date="2018-01" db="EMBL/GenBank/DDBJ databases">
        <title>An insight into the sialome of Amazonian anophelines.</title>
        <authorList>
            <person name="Ribeiro J.M."/>
            <person name="Scarpassa V."/>
            <person name="Calvo E."/>
        </authorList>
    </citation>
    <scope>NUCLEOTIDE SEQUENCE</scope>
    <source>
        <tissue evidence="1">Salivary glands</tissue>
    </source>
</reference>
<protein>
    <submittedName>
        <fullName evidence="1">Putative secreted protein</fullName>
    </submittedName>
</protein>